<feature type="chain" id="PRO_5026918510" evidence="2">
    <location>
        <begin position="23"/>
        <end position="507"/>
    </location>
</feature>
<comment type="caution">
    <text evidence="3">The sequence shown here is derived from an EMBL/GenBank/DDBJ whole genome shotgun (WGS) entry which is preliminary data.</text>
</comment>
<organism evidence="3 4">
    <name type="scientific">Spirosoma agri</name>
    <dbReference type="NCBI Taxonomy" id="1987381"/>
    <lineage>
        <taxon>Bacteria</taxon>
        <taxon>Pseudomonadati</taxon>
        <taxon>Bacteroidota</taxon>
        <taxon>Cytophagia</taxon>
        <taxon>Cytophagales</taxon>
        <taxon>Cytophagaceae</taxon>
        <taxon>Spirosoma</taxon>
    </lineage>
</organism>
<dbReference type="PROSITE" id="PS50005">
    <property type="entry name" value="TPR"/>
    <property type="match status" value="2"/>
</dbReference>
<dbReference type="SUPFAM" id="SSF48452">
    <property type="entry name" value="TPR-like"/>
    <property type="match status" value="2"/>
</dbReference>
<keyword evidence="2" id="KW-0732">Signal</keyword>
<feature type="repeat" description="TPR" evidence="1">
    <location>
        <begin position="414"/>
        <end position="447"/>
    </location>
</feature>
<evidence type="ECO:0000256" key="2">
    <source>
        <dbReference type="SAM" id="SignalP"/>
    </source>
</evidence>
<dbReference type="Gene3D" id="1.25.40.10">
    <property type="entry name" value="Tetratricopeptide repeat domain"/>
    <property type="match status" value="2"/>
</dbReference>
<protein>
    <submittedName>
        <fullName evidence="3">Tetratricopeptide repeat protein</fullName>
    </submittedName>
</protein>
<feature type="signal peptide" evidence="2">
    <location>
        <begin position="1"/>
        <end position="22"/>
    </location>
</feature>
<proteinExistence type="predicted"/>
<gene>
    <name evidence="3" type="ORF">GK091_21680</name>
</gene>
<keyword evidence="1" id="KW-0802">TPR repeat</keyword>
<feature type="repeat" description="TPR" evidence="1">
    <location>
        <begin position="458"/>
        <end position="491"/>
    </location>
</feature>
<evidence type="ECO:0000256" key="1">
    <source>
        <dbReference type="PROSITE-ProRule" id="PRU00339"/>
    </source>
</evidence>
<name>A0A6M0IN35_9BACT</name>
<dbReference type="Pfam" id="PF13424">
    <property type="entry name" value="TPR_12"/>
    <property type="match status" value="1"/>
</dbReference>
<dbReference type="PANTHER" id="PTHR31859">
    <property type="entry name" value="TETRATRICOPEPTIDE REPEAT PROTEIN 39 FAMILY MEMBER"/>
    <property type="match status" value="1"/>
</dbReference>
<dbReference type="InterPro" id="IPR019412">
    <property type="entry name" value="IML2/TPR_39"/>
</dbReference>
<dbReference type="PANTHER" id="PTHR31859:SF1">
    <property type="entry name" value="TETRATRICOPEPTIDE REPEAT PROTEIN 39C"/>
    <property type="match status" value="1"/>
</dbReference>
<evidence type="ECO:0000313" key="4">
    <source>
        <dbReference type="Proteomes" id="UP000477386"/>
    </source>
</evidence>
<dbReference type="InterPro" id="IPR011990">
    <property type="entry name" value="TPR-like_helical_dom_sf"/>
</dbReference>
<dbReference type="SMART" id="SM00028">
    <property type="entry name" value="TPR"/>
    <property type="match status" value="3"/>
</dbReference>
<dbReference type="EMBL" id="JAAGNZ010000002">
    <property type="protein sequence ID" value="NEU69514.1"/>
    <property type="molecule type" value="Genomic_DNA"/>
</dbReference>
<dbReference type="InterPro" id="IPR019734">
    <property type="entry name" value="TPR_rpt"/>
</dbReference>
<dbReference type="RefSeq" id="WP_164041963.1">
    <property type="nucleotide sequence ID" value="NZ_JAAGNZ010000002.1"/>
</dbReference>
<dbReference type="Proteomes" id="UP000477386">
    <property type="component" value="Unassembled WGS sequence"/>
</dbReference>
<accession>A0A6M0IN35</accession>
<sequence length="507" mass="57690">MYTRFLSILVLGFSLLPFRTHAQDFVWTPGLQRSYADLQKLKLQAARQVLVKESSQNGIRIFLDDYADMLALVTSDDDRLFANMSDREDDRLEAIQALDSKSPWQRVMQAEVRLHWAFVKLKFGKELSASWDVIRAYKLLTANQKKFPDFLPTYKSLGTLHIMVGSVPDNYVWVANLLGMRGNIKQGQQELERAQQDANFGLEANLIDLMVRAYVLKFSDADGRDLHRLIADNRDNLLLHFFGATIEQKNGHSEQALAYLTTRPTSPAYQSMPVIENILGDIYLQKGQYGTASSHFEQFLNTYKGQNFVKDSYYKLFLCHWLADGQNTRVPAFQPSDAKARAFLQKVVTVGRTTVESDKAAQKFAEAYLKQGVSPNQNVLMRARLASDGGFTDSALAYLRPYNEARFLSTAEKAEYNYRLGRIYQRRSDVDAAVPYFIRALALSEAYDGGKEPLSFGATAALQLGYIYQQKNDRSRARSFFEKALSFKHHEYKNSIDNKARAALSQL</sequence>
<evidence type="ECO:0000313" key="3">
    <source>
        <dbReference type="EMBL" id="NEU69514.1"/>
    </source>
</evidence>
<reference evidence="3 4" key="1">
    <citation type="submission" date="2020-02" db="EMBL/GenBank/DDBJ databases">
        <title>Draft genome sequence of two Spirosoma agri KCTC 52727 and Spirosoma terrae KCTC 52035.</title>
        <authorList>
            <person name="Rojas J."/>
            <person name="Ambika Manirajan B."/>
            <person name="Ratering S."/>
            <person name="Suarez C."/>
            <person name="Schnell S."/>
        </authorList>
    </citation>
    <scope>NUCLEOTIDE SEQUENCE [LARGE SCALE GENOMIC DNA]</scope>
    <source>
        <strain evidence="3 4">KCTC 52727</strain>
    </source>
</reference>
<keyword evidence="4" id="KW-1185">Reference proteome</keyword>
<dbReference type="AlphaFoldDB" id="A0A6M0IN35"/>